<dbReference type="Proteomes" id="UP000532162">
    <property type="component" value="Unassembled WGS sequence"/>
</dbReference>
<dbReference type="InterPro" id="IPR019302">
    <property type="entry name" value="CAP12/PCTIR_TIR_dom"/>
</dbReference>
<evidence type="ECO:0000259" key="1">
    <source>
        <dbReference type="Pfam" id="PF10137"/>
    </source>
</evidence>
<dbReference type="Pfam" id="PF10137">
    <property type="entry name" value="CAP12-PCTIR_TIR"/>
    <property type="match status" value="1"/>
</dbReference>
<gene>
    <name evidence="2" type="ORF">HX900_26090</name>
</gene>
<name>A0A7Z0UEY4_9HYPH</name>
<protein>
    <submittedName>
        <fullName evidence="2">Nucleotide-binding protein</fullName>
    </submittedName>
</protein>
<organism evidence="2 3">
    <name type="scientific">Rhizobium changzhiense</name>
    <dbReference type="NCBI Taxonomy" id="2692317"/>
    <lineage>
        <taxon>Bacteria</taxon>
        <taxon>Pseudomonadati</taxon>
        <taxon>Pseudomonadota</taxon>
        <taxon>Alphaproteobacteria</taxon>
        <taxon>Hyphomicrobiales</taxon>
        <taxon>Rhizobiaceae</taxon>
        <taxon>Rhizobium/Agrobacterium group</taxon>
        <taxon>Rhizobium</taxon>
    </lineage>
</organism>
<evidence type="ECO:0000313" key="2">
    <source>
        <dbReference type="EMBL" id="NZD64548.1"/>
    </source>
</evidence>
<comment type="caution">
    <text evidence="2">The sequence shown here is derived from an EMBL/GenBank/DDBJ whole genome shotgun (WGS) entry which is preliminary data.</text>
</comment>
<dbReference type="EMBL" id="JACCPJ010000009">
    <property type="protein sequence ID" value="NZD64548.1"/>
    <property type="molecule type" value="Genomic_DNA"/>
</dbReference>
<dbReference type="AlphaFoldDB" id="A0A7Z0UEY4"/>
<dbReference type="GO" id="GO:0050135">
    <property type="term" value="F:NADP+ nucleosidase activity"/>
    <property type="evidence" value="ECO:0007669"/>
    <property type="project" value="InterPro"/>
</dbReference>
<accession>A0A7Z0UEY4</accession>
<proteinExistence type="predicted"/>
<sequence>MQKGIKRLQRRLDQVRAFDPATLDAQDPSSTVRPLEADIETALSETFGHGTVEYDRFAAAKYFSWPISLGGTIRHIDKIEAVAKDKQRSIQLLTAAIVLLEERLADHQLTEDASLYQPKAGRHSSRIFIVHGHDNETKEATARFLESLGFQPVILHEQANEGRTIIQKFREEASDVGFAVVLMTPDDEMPDGSYRARQNVVLELGFFLGALGPERVAAIVKGNVTTPSDFDGVVYIPFDGGWKIAIGRELQAAGYSVDWNALMR</sequence>
<reference evidence="2 3" key="1">
    <citation type="submission" date="2020-07" db="EMBL/GenBank/DDBJ databases">
        <authorList>
            <person name="Sun Q."/>
        </authorList>
    </citation>
    <scope>NUCLEOTIDE SEQUENCE [LARGE SCALE GENOMIC DNA]</scope>
    <source>
        <strain evidence="2 3">WYCCWR 11290</strain>
    </source>
</reference>
<evidence type="ECO:0000313" key="3">
    <source>
        <dbReference type="Proteomes" id="UP000532162"/>
    </source>
</evidence>
<feature type="domain" description="CD-NTase-associated protein 12/Pycsar effector protein TIR" evidence="1">
    <location>
        <begin position="126"/>
        <end position="239"/>
    </location>
</feature>